<protein>
    <submittedName>
        <fullName evidence="2">ZIP family zinc transporter</fullName>
    </submittedName>
</protein>
<keyword evidence="1" id="KW-1133">Transmembrane helix</keyword>
<feature type="transmembrane region" description="Helical" evidence="1">
    <location>
        <begin position="160"/>
        <end position="184"/>
    </location>
</feature>
<dbReference type="RefSeq" id="WP_310301926.1">
    <property type="nucleotide sequence ID" value="NZ_BAAAPS010000008.1"/>
</dbReference>
<comment type="caution">
    <text evidence="2">The sequence shown here is derived from an EMBL/GenBank/DDBJ whole genome shotgun (WGS) entry which is preliminary data.</text>
</comment>
<feature type="transmembrane region" description="Helical" evidence="1">
    <location>
        <begin position="190"/>
        <end position="210"/>
    </location>
</feature>
<reference evidence="2 3" key="1">
    <citation type="submission" date="2023-07" db="EMBL/GenBank/DDBJ databases">
        <title>Sequencing the genomes of 1000 actinobacteria strains.</title>
        <authorList>
            <person name="Klenk H.-P."/>
        </authorList>
    </citation>
    <scope>NUCLEOTIDE SEQUENCE [LARGE SCALE GENOMIC DNA]</scope>
    <source>
        <strain evidence="2 3">DSM 19426</strain>
    </source>
</reference>
<dbReference type="EMBL" id="JAVDYG010000001">
    <property type="protein sequence ID" value="MDR7362621.1"/>
    <property type="molecule type" value="Genomic_DNA"/>
</dbReference>
<organism evidence="2 3">
    <name type="scientific">Nocardioides marmoribigeumensis</name>
    <dbReference type="NCBI Taxonomy" id="433649"/>
    <lineage>
        <taxon>Bacteria</taxon>
        <taxon>Bacillati</taxon>
        <taxon>Actinomycetota</taxon>
        <taxon>Actinomycetes</taxon>
        <taxon>Propionibacteriales</taxon>
        <taxon>Nocardioidaceae</taxon>
        <taxon>Nocardioides</taxon>
    </lineage>
</organism>
<gene>
    <name evidence="2" type="ORF">J2S63_002174</name>
</gene>
<keyword evidence="3" id="KW-1185">Reference proteome</keyword>
<proteinExistence type="predicted"/>
<sequence length="240" mass="23869">MLEAGFWGLVGGAALIVGALAGLLVRVPFKVIGLVMAFGVGVLFSAVAFELTAEAYDRAGADAVVIGLFAGAVVFFLGDAVIDRYGGHRRKDPAGPQEDASGAALLLGALLDGIPESAAIGMSLIGGGGIGIPFVAAVFLSNVPEGVSATVGMKKKHSTAYILGMWVAVAVASGLAAMAGYAILGGAGDTAHAVVQSFAAGAILTMLTDTMVPEATKHADKTAGLVTALGFTCAFLLSMA</sequence>
<evidence type="ECO:0000313" key="2">
    <source>
        <dbReference type="EMBL" id="MDR7362621.1"/>
    </source>
</evidence>
<name>A0ABU2BWE1_9ACTN</name>
<feature type="transmembrane region" description="Helical" evidence="1">
    <location>
        <begin position="222"/>
        <end position="239"/>
    </location>
</feature>
<evidence type="ECO:0000256" key="1">
    <source>
        <dbReference type="SAM" id="Phobius"/>
    </source>
</evidence>
<feature type="transmembrane region" description="Helical" evidence="1">
    <location>
        <begin position="63"/>
        <end position="82"/>
    </location>
</feature>
<evidence type="ECO:0000313" key="3">
    <source>
        <dbReference type="Proteomes" id="UP001183648"/>
    </source>
</evidence>
<keyword evidence="1" id="KW-0472">Membrane</keyword>
<dbReference type="Proteomes" id="UP001183648">
    <property type="component" value="Unassembled WGS sequence"/>
</dbReference>
<accession>A0ABU2BWE1</accession>
<feature type="transmembrane region" description="Helical" evidence="1">
    <location>
        <begin position="32"/>
        <end position="51"/>
    </location>
</feature>
<keyword evidence="1" id="KW-0812">Transmembrane</keyword>
<feature type="transmembrane region" description="Helical" evidence="1">
    <location>
        <begin position="6"/>
        <end position="25"/>
    </location>
</feature>